<evidence type="ECO:0000256" key="4">
    <source>
        <dbReference type="SAM" id="Phobius"/>
    </source>
</evidence>
<feature type="compositionally biased region" description="Polar residues" evidence="3">
    <location>
        <begin position="9"/>
        <end position="23"/>
    </location>
</feature>
<feature type="region of interest" description="Disordered" evidence="3">
    <location>
        <begin position="1"/>
        <end position="23"/>
    </location>
</feature>
<organism evidence="6 7">
    <name type="scientific">Oryzias melastigma</name>
    <name type="common">Marine medaka</name>
    <dbReference type="NCBI Taxonomy" id="30732"/>
    <lineage>
        <taxon>Eukaryota</taxon>
        <taxon>Metazoa</taxon>
        <taxon>Chordata</taxon>
        <taxon>Craniata</taxon>
        <taxon>Vertebrata</taxon>
        <taxon>Euteleostomi</taxon>
        <taxon>Actinopterygii</taxon>
        <taxon>Neopterygii</taxon>
        <taxon>Teleostei</taxon>
        <taxon>Neoteleostei</taxon>
        <taxon>Acanthomorphata</taxon>
        <taxon>Ovalentaria</taxon>
        <taxon>Atherinomorphae</taxon>
        <taxon>Beloniformes</taxon>
        <taxon>Adrianichthyidae</taxon>
        <taxon>Oryziinae</taxon>
        <taxon>Oryzias</taxon>
    </lineage>
</organism>
<feature type="compositionally biased region" description="Pro residues" evidence="3">
    <location>
        <begin position="221"/>
        <end position="231"/>
    </location>
</feature>
<dbReference type="Proteomes" id="UP000646548">
    <property type="component" value="Unassembled WGS sequence"/>
</dbReference>
<dbReference type="Pfam" id="PF00100">
    <property type="entry name" value="Zona_pellucida"/>
    <property type="match status" value="1"/>
</dbReference>
<dbReference type="AlphaFoldDB" id="A0A834FXD4"/>
<feature type="transmembrane region" description="Helical" evidence="4">
    <location>
        <begin position="568"/>
        <end position="593"/>
    </location>
</feature>
<evidence type="ECO:0000313" key="6">
    <source>
        <dbReference type="EMBL" id="KAF6739982.1"/>
    </source>
</evidence>
<protein>
    <submittedName>
        <fullName evidence="6">Uromodulin-like 1</fullName>
    </submittedName>
</protein>
<gene>
    <name evidence="6" type="ORF">FQA47_005741</name>
</gene>
<evidence type="ECO:0000256" key="1">
    <source>
        <dbReference type="ARBA" id="ARBA00022729"/>
    </source>
</evidence>
<dbReference type="PANTHER" id="PTHR14002">
    <property type="entry name" value="ENDOGLIN/TGF-BETA RECEPTOR TYPE III"/>
    <property type="match status" value="1"/>
</dbReference>
<feature type="compositionally biased region" description="Low complexity" evidence="3">
    <location>
        <begin position="208"/>
        <end position="219"/>
    </location>
</feature>
<dbReference type="InterPro" id="IPR001507">
    <property type="entry name" value="ZP_dom"/>
</dbReference>
<evidence type="ECO:0000259" key="5">
    <source>
        <dbReference type="PROSITE" id="PS51034"/>
    </source>
</evidence>
<proteinExistence type="predicted"/>
<dbReference type="Pfam" id="PF23344">
    <property type="entry name" value="ZP-N"/>
    <property type="match status" value="1"/>
</dbReference>
<name>A0A834FXD4_ORYME</name>
<evidence type="ECO:0000256" key="2">
    <source>
        <dbReference type="ARBA" id="ARBA00023157"/>
    </source>
</evidence>
<dbReference type="PANTHER" id="PTHR14002:SF22">
    <property type="entry name" value="UROMODULIN-LIKE 1"/>
    <property type="match status" value="1"/>
</dbReference>
<comment type="caution">
    <text evidence="6">The sequence shown here is derived from an EMBL/GenBank/DDBJ whole genome shotgun (WGS) entry which is preliminary data.</text>
</comment>
<dbReference type="SMART" id="SM00241">
    <property type="entry name" value="ZP"/>
    <property type="match status" value="1"/>
</dbReference>
<evidence type="ECO:0000313" key="7">
    <source>
        <dbReference type="Proteomes" id="UP000646548"/>
    </source>
</evidence>
<keyword evidence="4" id="KW-0472">Membrane</keyword>
<keyword evidence="2" id="KW-1015">Disulfide bond</keyword>
<reference evidence="6" key="1">
    <citation type="journal article" name="BMC Genomics">
        <title>Long-read sequencing and de novo genome assembly of marine medaka (Oryzias melastigma).</title>
        <authorList>
            <person name="Liang P."/>
            <person name="Saqib H.S.A."/>
            <person name="Ni X."/>
            <person name="Shen Y."/>
        </authorList>
    </citation>
    <scope>NUCLEOTIDE SEQUENCE</scope>
    <source>
        <strain evidence="6">Bigg-433</strain>
    </source>
</reference>
<dbReference type="InterPro" id="IPR055355">
    <property type="entry name" value="ZP-C"/>
</dbReference>
<dbReference type="InterPro" id="IPR055356">
    <property type="entry name" value="ZP-N"/>
</dbReference>
<accession>A0A834FXD4</accession>
<keyword evidence="1" id="KW-0732">Signal</keyword>
<feature type="domain" description="ZP" evidence="5">
    <location>
        <begin position="287"/>
        <end position="534"/>
    </location>
</feature>
<evidence type="ECO:0000256" key="3">
    <source>
        <dbReference type="SAM" id="MobiDB-lite"/>
    </source>
</evidence>
<dbReference type="EMBL" id="WKFB01000001">
    <property type="protein sequence ID" value="KAF6739982.1"/>
    <property type="molecule type" value="Genomic_DNA"/>
</dbReference>
<keyword evidence="4" id="KW-0812">Transmembrane</keyword>
<keyword evidence="4" id="KW-1133">Transmembrane helix</keyword>
<dbReference type="Gene3D" id="2.60.40.3210">
    <property type="entry name" value="Zona pellucida, ZP-N domain"/>
    <property type="match status" value="1"/>
</dbReference>
<dbReference type="InterPro" id="IPR042235">
    <property type="entry name" value="ZP-C_dom"/>
</dbReference>
<feature type="region of interest" description="Disordered" evidence="3">
    <location>
        <begin position="208"/>
        <end position="241"/>
    </location>
</feature>
<sequence>MHRTPAPAQLQSPLLNSTSQGSSLSHSKSAFNIRNVQALDNTAQLTNIQFTSSMMNPCRQADQNLTESSIEKIHQSPVSQIKVMEDSDRVLIKIQSFSQGCVALNLTLSFSQSHNHSMSKVSKAECHPLTSDNAHLIGYYHLLFLDFDECAEGENDCSQWVKCINSWWRDDPKDQDMCAKAEPHMANTSLSVKLEFFLTVDVTSAPPTVSTTSVTTAPPEAQVPPTTPSTFPPTNGAAPTESTVSITTQTISLTTVSVLAVSSRLPTTTSAMNPATVTSVGGALSEQCRVAAITVTLAKDFLLSYNIQENSLYLGEMGCRVNGGNSTHVQLTVAWNECATRLIHNESHCIASVTLFSTTDPYTSPNGTVGAPTVALRVPIMCTYSKEMLISADFGSMGYDVVKDIFSRVGALPVRLQLMNSSALLPPNHRLPSPQELVLEVSLNRTSEEIRPIMKKCWATSTPDPERDPSYTFLENSCALNSYTQVLTNGNSTSSRVSVRIFSFVNLTVVYLHCQVQLCIERGSDTCTADCPQRTARTAKTVGRGFGSSGPLLMSDEELDMETLDTPYVAGLSCLGIGLSLFFIIGFFCLFYYQRNRIGHHNSNVKPNQENFTYIDINP</sequence>
<dbReference type="Gene3D" id="2.60.40.4100">
    <property type="entry name" value="Zona pellucida, ZP-C domain"/>
    <property type="match status" value="1"/>
</dbReference>
<dbReference type="PROSITE" id="PS51034">
    <property type="entry name" value="ZP_2"/>
    <property type="match status" value="1"/>
</dbReference>